<feature type="chain" id="PRO_5039747315" description="Endoglucanase" evidence="9">
    <location>
        <begin position="25"/>
        <end position="592"/>
    </location>
</feature>
<evidence type="ECO:0000256" key="1">
    <source>
        <dbReference type="ARBA" id="ARBA00007072"/>
    </source>
</evidence>
<dbReference type="SUPFAM" id="SSF48208">
    <property type="entry name" value="Six-hairpin glycosidases"/>
    <property type="match status" value="1"/>
</dbReference>
<dbReference type="EC" id="3.2.1.4" evidence="9"/>
<dbReference type="KEGG" id="rher:EHE19_005450"/>
<proteinExistence type="inferred from homology"/>
<dbReference type="InterPro" id="IPR008928">
    <property type="entry name" value="6-hairpin_glycosidase_sf"/>
</dbReference>
<protein>
    <recommendedName>
        <fullName evidence="9">Endoglucanase</fullName>
        <ecNumber evidence="9">3.2.1.4</ecNumber>
    </recommendedName>
</protein>
<dbReference type="InterPro" id="IPR004197">
    <property type="entry name" value="Cellulase_Ig-like"/>
</dbReference>
<dbReference type="EMBL" id="CP061336">
    <property type="protein sequence ID" value="QNU67895.1"/>
    <property type="molecule type" value="Genomic_DNA"/>
</dbReference>
<sequence>MYGIKNAIVLSLSVSLILSMTSCALQKSETDSQATATQSTSAATTGVNQTVEQLVSENIHVNQIGYFSSDKKIAVINGQYSSFNVVDATNNKVVLTKNLDGKVKDDSSGDTVCYADFSEITSAGQYYISIPELGKSYTFKIGDKSIYTGIADGMLKALYLQRCGIELDSNHAGEYTHGACHKSMAKIYGSDDKEIDVSGGWHDAGDYGRYVVPAAVTAADLLMAYEFYPNSFTDNTNIPESSNNIPDILDEAKYGIDWMLKMQDKLSGGVYHKVTAMGFPDMTLMPDIDVDDMYVMPISTTATADFAAVTAMAARIYKDINSGFSNSCLNASLKAWTWLENNSKFVEFKNPSDILTGEYGDNSGSDEIAWAAAELFRTTGEKKYGDYFVKNFHSNGFGLGWQNVSGYAAIAYMFCDSDKIDLKKSEEIRKSWIEKADMFVDTAKKDGYFLAMHKLEYTWGSNMNVANHAKHLLVADRLSNNEEYTETAKNAAHYLMGRNTLSQCYITGFGSKQVMQPHHRPSLGDTVKQPVPGLVVGGPNSTLDDSVSKSKLSGLAPAKCYIDDMSSYGTNEVATYWNSPAIFVFGYLNQQR</sequence>
<evidence type="ECO:0000256" key="6">
    <source>
        <dbReference type="ARBA" id="ARBA00023295"/>
    </source>
</evidence>
<keyword evidence="4 9" id="KW-0136">Cellulose degradation</keyword>
<dbReference type="InterPro" id="IPR033126">
    <property type="entry name" value="Glyco_hydro_9_Asp/Glu_AS"/>
</dbReference>
<dbReference type="Proteomes" id="UP000306409">
    <property type="component" value="Chromosome"/>
</dbReference>
<evidence type="ECO:0000256" key="7">
    <source>
        <dbReference type="ARBA" id="ARBA00023326"/>
    </source>
</evidence>
<dbReference type="Gene3D" id="2.60.40.10">
    <property type="entry name" value="Immunoglobulins"/>
    <property type="match status" value="1"/>
</dbReference>
<feature type="signal peptide" evidence="9">
    <location>
        <begin position="1"/>
        <end position="24"/>
    </location>
</feature>
<feature type="active site" evidence="8">
    <location>
        <position position="572"/>
    </location>
</feature>
<dbReference type="PROSITE" id="PS00698">
    <property type="entry name" value="GH9_3"/>
    <property type="match status" value="1"/>
</dbReference>
<dbReference type="OrthoDB" id="9758662at2"/>
<gene>
    <name evidence="12" type="ORF">EHE19_005450</name>
</gene>
<name>A0A4U7JDI4_9FIRM</name>
<reference evidence="12 13" key="1">
    <citation type="submission" date="2020-09" db="EMBL/GenBank/DDBJ databases">
        <title>Characterization and genome sequencing of Ruminiclostridium sp. nov. MA18.</title>
        <authorList>
            <person name="Rettenmaier R."/>
            <person name="Kowollik M.-L."/>
            <person name="Liebl W."/>
            <person name="Zverlov V."/>
        </authorList>
    </citation>
    <scope>NUCLEOTIDE SEQUENCE [LARGE SCALE GENOMIC DNA]</scope>
    <source>
        <strain evidence="12 13">MA18</strain>
    </source>
</reference>
<dbReference type="InterPro" id="IPR001701">
    <property type="entry name" value="Glyco_hydro_9"/>
</dbReference>
<organism evidence="12 13">
    <name type="scientific">Ruminiclostridium herbifermentans</name>
    <dbReference type="NCBI Taxonomy" id="2488810"/>
    <lineage>
        <taxon>Bacteria</taxon>
        <taxon>Bacillati</taxon>
        <taxon>Bacillota</taxon>
        <taxon>Clostridia</taxon>
        <taxon>Eubacteriales</taxon>
        <taxon>Oscillospiraceae</taxon>
        <taxon>Ruminiclostridium</taxon>
    </lineage>
</organism>
<dbReference type="GO" id="GO:0030245">
    <property type="term" value="P:cellulose catabolic process"/>
    <property type="evidence" value="ECO:0007669"/>
    <property type="project" value="UniProtKB-KW"/>
</dbReference>
<dbReference type="Pfam" id="PF02927">
    <property type="entry name" value="CelD_N"/>
    <property type="match status" value="1"/>
</dbReference>
<keyword evidence="2 9" id="KW-0732">Signal</keyword>
<dbReference type="AlphaFoldDB" id="A0A4U7JDI4"/>
<dbReference type="Gene3D" id="1.50.10.10">
    <property type="match status" value="1"/>
</dbReference>
<dbReference type="InterPro" id="IPR013783">
    <property type="entry name" value="Ig-like_fold"/>
</dbReference>
<dbReference type="InterPro" id="IPR012341">
    <property type="entry name" value="6hp_glycosidase-like_sf"/>
</dbReference>
<accession>A0A4U7JDI4</accession>
<dbReference type="PANTHER" id="PTHR22298">
    <property type="entry name" value="ENDO-1,4-BETA-GLUCANASE"/>
    <property type="match status" value="1"/>
</dbReference>
<comment type="catalytic activity">
    <reaction evidence="9">
        <text>Endohydrolysis of (1-&gt;4)-beta-D-glucosidic linkages in cellulose, lichenin and cereal beta-D-glucans.</text>
        <dbReference type="EC" id="3.2.1.4"/>
    </reaction>
</comment>
<evidence type="ECO:0000256" key="8">
    <source>
        <dbReference type="PROSITE-ProRule" id="PRU10060"/>
    </source>
</evidence>
<evidence type="ECO:0000313" key="13">
    <source>
        <dbReference type="Proteomes" id="UP000306409"/>
    </source>
</evidence>
<comment type="similarity">
    <text evidence="1 8 9">Belongs to the glycosyl hydrolase 9 (cellulase E) family.</text>
</comment>
<dbReference type="SUPFAM" id="SSF81296">
    <property type="entry name" value="E set domains"/>
    <property type="match status" value="1"/>
</dbReference>
<evidence type="ECO:0000256" key="4">
    <source>
        <dbReference type="ARBA" id="ARBA00023001"/>
    </source>
</evidence>
<dbReference type="RefSeq" id="WP_137698431.1">
    <property type="nucleotide sequence ID" value="NZ_CP061336.1"/>
</dbReference>
<dbReference type="CDD" id="cd02850">
    <property type="entry name" value="E_set_Cellulase_N"/>
    <property type="match status" value="1"/>
</dbReference>
<evidence type="ECO:0000259" key="11">
    <source>
        <dbReference type="Pfam" id="PF02927"/>
    </source>
</evidence>
<evidence type="ECO:0000313" key="12">
    <source>
        <dbReference type="EMBL" id="QNU67895.1"/>
    </source>
</evidence>
<evidence type="ECO:0000256" key="9">
    <source>
        <dbReference type="RuleBase" id="RU361166"/>
    </source>
</evidence>
<keyword evidence="5 8" id="KW-0119">Carbohydrate metabolism</keyword>
<evidence type="ECO:0000256" key="3">
    <source>
        <dbReference type="ARBA" id="ARBA00022801"/>
    </source>
</evidence>
<dbReference type="GO" id="GO:0008810">
    <property type="term" value="F:cellulase activity"/>
    <property type="evidence" value="ECO:0007669"/>
    <property type="project" value="UniProtKB-EC"/>
</dbReference>
<evidence type="ECO:0000259" key="10">
    <source>
        <dbReference type="Pfam" id="PF00759"/>
    </source>
</evidence>
<keyword evidence="13" id="KW-1185">Reference proteome</keyword>
<feature type="active site" evidence="8">
    <location>
        <position position="563"/>
    </location>
</feature>
<evidence type="ECO:0000256" key="5">
    <source>
        <dbReference type="ARBA" id="ARBA00023277"/>
    </source>
</evidence>
<dbReference type="PROSITE" id="PS51257">
    <property type="entry name" value="PROKAR_LIPOPROTEIN"/>
    <property type="match status" value="1"/>
</dbReference>
<keyword evidence="6 8" id="KW-0326">Glycosidase</keyword>
<feature type="domain" description="Cellulase Ig-like" evidence="11">
    <location>
        <begin position="56"/>
        <end position="134"/>
    </location>
</feature>
<keyword evidence="7 8" id="KW-0624">Polysaccharide degradation</keyword>
<keyword evidence="3 8" id="KW-0378">Hydrolase</keyword>
<dbReference type="Pfam" id="PF00759">
    <property type="entry name" value="Glyco_hydro_9"/>
    <property type="match status" value="1"/>
</dbReference>
<evidence type="ECO:0000256" key="2">
    <source>
        <dbReference type="ARBA" id="ARBA00022729"/>
    </source>
</evidence>
<feature type="domain" description="Glycoside hydrolase family 9" evidence="10">
    <location>
        <begin position="147"/>
        <end position="584"/>
    </location>
</feature>
<dbReference type="InterPro" id="IPR014756">
    <property type="entry name" value="Ig_E-set"/>
</dbReference>